<evidence type="ECO:0000313" key="10">
    <source>
        <dbReference type="Proteomes" id="UP000030651"/>
    </source>
</evidence>
<dbReference type="GO" id="GO:0005886">
    <property type="term" value="C:plasma membrane"/>
    <property type="evidence" value="ECO:0007669"/>
    <property type="project" value="TreeGrafter"/>
</dbReference>
<dbReference type="SUPFAM" id="SSF103473">
    <property type="entry name" value="MFS general substrate transporter"/>
    <property type="match status" value="1"/>
</dbReference>
<feature type="transmembrane region" description="Helical" evidence="7">
    <location>
        <begin position="193"/>
        <end position="215"/>
    </location>
</feature>
<dbReference type="PANTHER" id="PTHR43791:SF4">
    <property type="entry name" value="PANTOTHENATE TRANSPORTER FEN2"/>
    <property type="match status" value="1"/>
</dbReference>
<evidence type="ECO:0000259" key="8">
    <source>
        <dbReference type="PROSITE" id="PS50850"/>
    </source>
</evidence>
<dbReference type="GO" id="GO:0098717">
    <property type="term" value="P:pantothenate import across plasma membrane"/>
    <property type="evidence" value="ECO:0007669"/>
    <property type="project" value="TreeGrafter"/>
</dbReference>
<dbReference type="KEGG" id="pfy:PFICI_03896"/>
<evidence type="ECO:0000256" key="5">
    <source>
        <dbReference type="ARBA" id="ARBA00023136"/>
    </source>
</evidence>
<feature type="transmembrane region" description="Helical" evidence="7">
    <location>
        <begin position="160"/>
        <end position="181"/>
    </location>
</feature>
<comment type="similarity">
    <text evidence="6">Belongs to the major facilitator superfamily. Allantoate permease family.</text>
</comment>
<comment type="subcellular location">
    <subcellularLocation>
        <location evidence="1">Membrane</location>
        <topology evidence="1">Multi-pass membrane protein</topology>
    </subcellularLocation>
</comment>
<dbReference type="PANTHER" id="PTHR43791">
    <property type="entry name" value="PERMEASE-RELATED"/>
    <property type="match status" value="1"/>
</dbReference>
<dbReference type="GeneID" id="19268909"/>
<name>W3XKW1_PESFW</name>
<dbReference type="HOGENOM" id="CLU_001265_4_2_1"/>
<dbReference type="InterPro" id="IPR036259">
    <property type="entry name" value="MFS_trans_sf"/>
</dbReference>
<keyword evidence="2" id="KW-0813">Transport</keyword>
<feature type="transmembrane region" description="Helical" evidence="7">
    <location>
        <begin position="300"/>
        <end position="322"/>
    </location>
</feature>
<dbReference type="GO" id="GO:0015233">
    <property type="term" value="F:pantothenate transmembrane transporter activity"/>
    <property type="evidence" value="ECO:0007669"/>
    <property type="project" value="TreeGrafter"/>
</dbReference>
<keyword evidence="3 7" id="KW-0812">Transmembrane</keyword>
<proteinExistence type="inferred from homology"/>
<protein>
    <recommendedName>
        <fullName evidence="8">Major facilitator superfamily (MFS) profile domain-containing protein</fullName>
    </recommendedName>
</protein>
<evidence type="ECO:0000256" key="4">
    <source>
        <dbReference type="ARBA" id="ARBA00022989"/>
    </source>
</evidence>
<dbReference type="Pfam" id="PF07690">
    <property type="entry name" value="MFS_1"/>
    <property type="match status" value="1"/>
</dbReference>
<sequence>MTGLLAKVREVVWGQPATTKAERKLVVKLDCAILTFVCLMYWVNYLDRSNLSNAYVSGLKEDLNMQGTELNQINSVFYVGYTLGQIPNNIALQKIQPHLYFTCAIIIWGLFTLGTAFVTTWQQVMAIRFCEGIFESATFVGTHYVLGSWYNSQELGKRTAIFAASGVAGNMFSGILQAAIYTNLNGVRGLAGWRWLFIIDFLITLPVAALGYFVFPGHPQTTSSRLFSDAEKQLAIERLPEPDVQRGELNWGVVKRLVFSWEFYLLPLLALLAGDSEMYVDNAIMNLWLKALGTYTVQQINYIPTAIYGLGIVSILCCSWYADYFKCKGGRAQVGVFLAITSITSGAIMLQPPSYAAKFFALFLNGMQLGYRGVLFAWANEIMRMDDAKRAIVIAMMNAMTIAFYIWWTLVFYNTTQAPDWYMGSIAMICNGVAFALCVLLVAFMARRASRKANTIDGMTEDEMSPQSIEIQSEHKSKA</sequence>
<keyword evidence="10" id="KW-1185">Reference proteome</keyword>
<dbReference type="Proteomes" id="UP000030651">
    <property type="component" value="Unassembled WGS sequence"/>
</dbReference>
<keyword evidence="4 7" id="KW-1133">Transmembrane helix</keyword>
<feature type="transmembrane region" description="Helical" evidence="7">
    <location>
        <begin position="263"/>
        <end position="280"/>
    </location>
</feature>
<dbReference type="AlphaFoldDB" id="W3XKW1"/>
<evidence type="ECO:0000256" key="2">
    <source>
        <dbReference type="ARBA" id="ARBA00022448"/>
    </source>
</evidence>
<gene>
    <name evidence="9" type="ORF">PFICI_03896</name>
</gene>
<evidence type="ECO:0000256" key="6">
    <source>
        <dbReference type="ARBA" id="ARBA00037968"/>
    </source>
</evidence>
<feature type="transmembrane region" description="Helical" evidence="7">
    <location>
        <begin position="334"/>
        <end position="353"/>
    </location>
</feature>
<dbReference type="RefSeq" id="XP_007830668.1">
    <property type="nucleotide sequence ID" value="XM_007832477.1"/>
</dbReference>
<dbReference type="InParanoid" id="W3XKW1"/>
<feature type="domain" description="Major facilitator superfamily (MFS) profile" evidence="8">
    <location>
        <begin position="33"/>
        <end position="450"/>
    </location>
</feature>
<dbReference type="OrthoDB" id="3639251at2759"/>
<evidence type="ECO:0000313" key="9">
    <source>
        <dbReference type="EMBL" id="ETS85871.1"/>
    </source>
</evidence>
<accession>W3XKW1</accession>
<feature type="transmembrane region" description="Helical" evidence="7">
    <location>
        <begin position="391"/>
        <end position="410"/>
    </location>
</feature>
<dbReference type="InterPro" id="IPR011701">
    <property type="entry name" value="MFS"/>
</dbReference>
<reference evidence="10" key="1">
    <citation type="journal article" date="2015" name="BMC Genomics">
        <title>Genomic and transcriptomic analysis of the endophytic fungus Pestalotiopsis fici reveals its lifestyle and high potential for synthesis of natural products.</title>
        <authorList>
            <person name="Wang X."/>
            <person name="Zhang X."/>
            <person name="Liu L."/>
            <person name="Xiang M."/>
            <person name="Wang W."/>
            <person name="Sun X."/>
            <person name="Che Y."/>
            <person name="Guo L."/>
            <person name="Liu G."/>
            <person name="Guo L."/>
            <person name="Wang C."/>
            <person name="Yin W.B."/>
            <person name="Stadler M."/>
            <person name="Zhang X."/>
            <person name="Liu X."/>
        </authorList>
    </citation>
    <scope>NUCLEOTIDE SEQUENCE [LARGE SCALE GENOMIC DNA]</scope>
    <source>
        <strain evidence="10">W106-1 / CGMCC3.15140</strain>
    </source>
</reference>
<dbReference type="OMA" id="YEVGYVV"/>
<feature type="transmembrane region" description="Helical" evidence="7">
    <location>
        <begin position="99"/>
        <end position="118"/>
    </location>
</feature>
<dbReference type="FunFam" id="1.20.1250.20:FF:000065">
    <property type="entry name" value="Putative MFS pantothenate transporter"/>
    <property type="match status" value="1"/>
</dbReference>
<evidence type="ECO:0000256" key="3">
    <source>
        <dbReference type="ARBA" id="ARBA00022692"/>
    </source>
</evidence>
<dbReference type="EMBL" id="KI912110">
    <property type="protein sequence ID" value="ETS85871.1"/>
    <property type="molecule type" value="Genomic_DNA"/>
</dbReference>
<feature type="transmembrane region" description="Helical" evidence="7">
    <location>
        <begin position="422"/>
        <end position="444"/>
    </location>
</feature>
<organism evidence="9 10">
    <name type="scientific">Pestalotiopsis fici (strain W106-1 / CGMCC3.15140)</name>
    <dbReference type="NCBI Taxonomy" id="1229662"/>
    <lineage>
        <taxon>Eukaryota</taxon>
        <taxon>Fungi</taxon>
        <taxon>Dikarya</taxon>
        <taxon>Ascomycota</taxon>
        <taxon>Pezizomycotina</taxon>
        <taxon>Sordariomycetes</taxon>
        <taxon>Xylariomycetidae</taxon>
        <taxon>Amphisphaeriales</taxon>
        <taxon>Sporocadaceae</taxon>
        <taxon>Pestalotiopsis</taxon>
    </lineage>
</organism>
<feature type="transmembrane region" description="Helical" evidence="7">
    <location>
        <begin position="359"/>
        <end position="379"/>
    </location>
</feature>
<dbReference type="eggNOG" id="KOG2533">
    <property type="taxonomic scope" value="Eukaryota"/>
</dbReference>
<dbReference type="InterPro" id="IPR020846">
    <property type="entry name" value="MFS_dom"/>
</dbReference>
<dbReference type="Gene3D" id="1.20.1250.20">
    <property type="entry name" value="MFS general substrate transporter like domains"/>
    <property type="match status" value="1"/>
</dbReference>
<evidence type="ECO:0000256" key="1">
    <source>
        <dbReference type="ARBA" id="ARBA00004141"/>
    </source>
</evidence>
<dbReference type="PROSITE" id="PS50850">
    <property type="entry name" value="MFS"/>
    <property type="match status" value="1"/>
</dbReference>
<evidence type="ECO:0000256" key="7">
    <source>
        <dbReference type="SAM" id="Phobius"/>
    </source>
</evidence>
<keyword evidence="5 7" id="KW-0472">Membrane</keyword>